<keyword evidence="6" id="KW-0067">ATP-binding</keyword>
<evidence type="ECO:0000256" key="10">
    <source>
        <dbReference type="SAM" id="Phobius"/>
    </source>
</evidence>
<dbReference type="Pfam" id="PF07690">
    <property type="entry name" value="MFS_1"/>
    <property type="match status" value="1"/>
</dbReference>
<dbReference type="GO" id="GO:0005524">
    <property type="term" value="F:ATP binding"/>
    <property type="evidence" value="ECO:0007669"/>
    <property type="project" value="UniProtKB-KW"/>
</dbReference>
<evidence type="ECO:0000259" key="11">
    <source>
        <dbReference type="PROSITE" id="PS50850"/>
    </source>
</evidence>
<evidence type="ECO:0000313" key="14">
    <source>
        <dbReference type="Proteomes" id="UP000291144"/>
    </source>
</evidence>
<feature type="domain" description="ABC transporter" evidence="12">
    <location>
        <begin position="496"/>
        <end position="729"/>
    </location>
</feature>
<evidence type="ECO:0000259" key="12">
    <source>
        <dbReference type="PROSITE" id="PS50893"/>
    </source>
</evidence>
<keyword evidence="9 10" id="KW-0472">Membrane</keyword>
<keyword evidence="7" id="KW-0029">Amino-acid transport</keyword>
<dbReference type="EMBL" id="SJKB01000001">
    <property type="protein sequence ID" value="TCC65847.1"/>
    <property type="molecule type" value="Genomic_DNA"/>
</dbReference>
<feature type="transmembrane region" description="Helical" evidence="10">
    <location>
        <begin position="441"/>
        <end position="466"/>
    </location>
</feature>
<evidence type="ECO:0000256" key="7">
    <source>
        <dbReference type="ARBA" id="ARBA00022970"/>
    </source>
</evidence>
<dbReference type="InterPro" id="IPR027417">
    <property type="entry name" value="P-loop_NTPase"/>
</dbReference>
<dbReference type="PROSITE" id="PS00211">
    <property type="entry name" value="ABC_TRANSPORTER_1"/>
    <property type="match status" value="1"/>
</dbReference>
<protein>
    <submittedName>
        <fullName evidence="13">MFS transporter</fullName>
    </submittedName>
</protein>
<feature type="transmembrane region" description="Helical" evidence="10">
    <location>
        <begin position="415"/>
        <end position="435"/>
    </location>
</feature>
<feature type="transmembrane region" description="Helical" evidence="10">
    <location>
        <begin position="351"/>
        <end position="369"/>
    </location>
</feature>
<keyword evidence="4 10" id="KW-0812">Transmembrane</keyword>
<dbReference type="InterPro" id="IPR003439">
    <property type="entry name" value="ABC_transporter-like_ATP-bd"/>
</dbReference>
<dbReference type="GO" id="GO:0015807">
    <property type="term" value="P:L-amino acid transport"/>
    <property type="evidence" value="ECO:0007669"/>
    <property type="project" value="TreeGrafter"/>
</dbReference>
<dbReference type="InterPro" id="IPR011701">
    <property type="entry name" value="MFS"/>
</dbReference>
<keyword evidence="3" id="KW-0813">Transport</keyword>
<dbReference type="InterPro" id="IPR052156">
    <property type="entry name" value="BCAA_Transport_ATP-bd_LivF"/>
</dbReference>
<dbReference type="PROSITE" id="PS50850">
    <property type="entry name" value="MFS"/>
    <property type="match status" value="1"/>
</dbReference>
<dbReference type="CDD" id="cd03224">
    <property type="entry name" value="ABC_TM1139_LivF_branched"/>
    <property type="match status" value="1"/>
</dbReference>
<dbReference type="SMART" id="SM00382">
    <property type="entry name" value="AAA"/>
    <property type="match status" value="1"/>
</dbReference>
<dbReference type="SUPFAM" id="SSF52540">
    <property type="entry name" value="P-loop containing nucleoside triphosphate hydrolases"/>
    <property type="match status" value="1"/>
</dbReference>
<dbReference type="PROSITE" id="PS50893">
    <property type="entry name" value="ABC_TRANSPORTER_2"/>
    <property type="match status" value="1"/>
</dbReference>
<feature type="transmembrane region" description="Helical" evidence="10">
    <location>
        <begin position="183"/>
        <end position="208"/>
    </location>
</feature>
<sequence>MSDREDLRANEQAALQEVEQTSAALRERARATLGVTGDENTESFRSLVRKHNLSYYPMVALGLLFVTGAFQSYAFTVLTPEISRTLGISIAAIVGARALYQLAIAIAPLPIARLSQARAQRAMLCIVTGIVWSSITLMTGFVTSLVALIVILCLDGLATGSVAALHAPLIADSYPPAARVRALTAYTAIGTFGQALAPLLVGILASVAGLSWRGVFLALGLTSLLLTLCAIRLRDPGFGKWDSEQLRASVHEEHGESADSLAAKDVALGFWEICRRVMLIPTNRRVFAGFAVYGVLTVPLGTFISVFLDQRWNLGPGERGLFFSIFFGIGVLALIGYGGRGEKQFRSSPARVLRAAGFLLAGAVVFIAVGGVMPAFVPMLICFGVAGACIGLLQPMLGISMLSIVPAQMRPHAQALAGIFVAIGGSAGALLLGGIEEQYGIGGTMVAIAVPGVIGAFIIASAGTFIESDLDRMIDEVVEDEEIRRVERSGGRLPLLACRGINFSYGQLQVLFDTDFTIDDGEMVALLGVNGAGKSTLLKVISGIGLPTAGSVRYRGQEITYLDAERRMRLGITQVPGGRAVFGPMTVVENLRSYGYTMAKQRGAVESAIESCFEAFPRLADRRNSLASTLSGGEQQMLGLSKALMLRPRLLLIDELSLGLAPVIVGQLLDMVRQINADGTAVVLVEQSVNIALNLVDHAYFMEKGEMRFDGRADELLARDDLLRAVFLHGAGAAR</sequence>
<dbReference type="GO" id="GO:0016887">
    <property type="term" value="F:ATP hydrolysis activity"/>
    <property type="evidence" value="ECO:0007669"/>
    <property type="project" value="InterPro"/>
</dbReference>
<feature type="transmembrane region" description="Helical" evidence="10">
    <location>
        <begin position="214"/>
        <end position="233"/>
    </location>
</feature>
<comment type="caution">
    <text evidence="13">The sequence shown here is derived from an EMBL/GenBank/DDBJ whole genome shotgun (WGS) entry which is preliminary data.</text>
</comment>
<evidence type="ECO:0000256" key="4">
    <source>
        <dbReference type="ARBA" id="ARBA00022692"/>
    </source>
</evidence>
<evidence type="ECO:0000256" key="6">
    <source>
        <dbReference type="ARBA" id="ARBA00022840"/>
    </source>
</evidence>
<evidence type="ECO:0000256" key="9">
    <source>
        <dbReference type="ARBA" id="ARBA00023136"/>
    </source>
</evidence>
<dbReference type="Proteomes" id="UP000291144">
    <property type="component" value="Unassembled WGS sequence"/>
</dbReference>
<dbReference type="AlphaFoldDB" id="A0A4R0KZX8"/>
<dbReference type="InterPro" id="IPR036259">
    <property type="entry name" value="MFS_trans_sf"/>
</dbReference>
<dbReference type="PANTHER" id="PTHR43820">
    <property type="entry name" value="HIGH-AFFINITY BRANCHED-CHAIN AMINO ACID TRANSPORT ATP-BINDING PROTEIN LIVF"/>
    <property type="match status" value="1"/>
</dbReference>
<dbReference type="Gene3D" id="1.20.1250.20">
    <property type="entry name" value="MFS general substrate transporter like domains"/>
    <property type="match status" value="1"/>
</dbReference>
<feature type="transmembrane region" description="Helical" evidence="10">
    <location>
        <begin position="286"/>
        <end position="308"/>
    </location>
</feature>
<accession>A0A4R0KZX8</accession>
<feature type="transmembrane region" description="Helical" evidence="10">
    <location>
        <begin position="320"/>
        <end position="339"/>
    </location>
</feature>
<name>A0A4R0KZX8_9ACTN</name>
<dbReference type="Gene3D" id="3.40.50.300">
    <property type="entry name" value="P-loop containing nucleotide triphosphate hydrolases"/>
    <property type="match status" value="1"/>
</dbReference>
<dbReference type="InterPro" id="IPR003593">
    <property type="entry name" value="AAA+_ATPase"/>
</dbReference>
<keyword evidence="14" id="KW-1185">Reference proteome</keyword>
<dbReference type="PANTHER" id="PTHR43820:SF4">
    <property type="entry name" value="HIGH-AFFINITY BRANCHED-CHAIN AMINO ACID TRANSPORT ATP-BINDING PROTEIN LIVF"/>
    <property type="match status" value="1"/>
</dbReference>
<dbReference type="SUPFAM" id="SSF103473">
    <property type="entry name" value="MFS general substrate transporter"/>
    <property type="match status" value="1"/>
</dbReference>
<reference evidence="13 14" key="1">
    <citation type="submission" date="2019-02" db="EMBL/GenBank/DDBJ databases">
        <title>Kribbella capetownensis sp. nov. and Kribbella speibonae sp. nov., isolated from soil.</title>
        <authorList>
            <person name="Curtis S.M."/>
            <person name="Norton I."/>
            <person name="Everest G.J."/>
            <person name="Meyers P.R."/>
        </authorList>
    </citation>
    <scope>NUCLEOTIDE SEQUENCE [LARGE SCALE GENOMIC DNA]</scope>
    <source>
        <strain evidence="13 14">NRRL B-24813</strain>
    </source>
</reference>
<comment type="subcellular location">
    <subcellularLocation>
        <location evidence="1">Cell membrane</location>
        <topology evidence="1">Multi-pass membrane protein</topology>
    </subcellularLocation>
</comment>
<evidence type="ECO:0000256" key="1">
    <source>
        <dbReference type="ARBA" id="ARBA00004651"/>
    </source>
</evidence>
<keyword evidence="8 10" id="KW-1133">Transmembrane helix</keyword>
<proteinExistence type="inferred from homology"/>
<evidence type="ECO:0000256" key="8">
    <source>
        <dbReference type="ARBA" id="ARBA00022989"/>
    </source>
</evidence>
<keyword evidence="5" id="KW-0547">Nucleotide-binding</keyword>
<feature type="transmembrane region" description="Helical" evidence="10">
    <location>
        <begin position="86"/>
        <end position="111"/>
    </location>
</feature>
<organism evidence="13 14">
    <name type="scientific">Kribbella pittospori</name>
    <dbReference type="NCBI Taxonomy" id="722689"/>
    <lineage>
        <taxon>Bacteria</taxon>
        <taxon>Bacillati</taxon>
        <taxon>Actinomycetota</taxon>
        <taxon>Actinomycetes</taxon>
        <taxon>Propionibacteriales</taxon>
        <taxon>Kribbellaceae</taxon>
        <taxon>Kribbella</taxon>
    </lineage>
</organism>
<dbReference type="RefSeq" id="WP_131350617.1">
    <property type="nucleotide sequence ID" value="NZ_SJKB01000001.1"/>
</dbReference>
<dbReference type="GO" id="GO:0005886">
    <property type="term" value="C:plasma membrane"/>
    <property type="evidence" value="ECO:0007669"/>
    <property type="project" value="UniProtKB-SubCell"/>
</dbReference>
<dbReference type="InterPro" id="IPR017871">
    <property type="entry name" value="ABC_transporter-like_CS"/>
</dbReference>
<dbReference type="Pfam" id="PF00005">
    <property type="entry name" value="ABC_tran"/>
    <property type="match status" value="1"/>
</dbReference>
<gene>
    <name evidence="13" type="ORF">E0H73_02645</name>
</gene>
<feature type="transmembrane region" description="Helical" evidence="10">
    <location>
        <begin position="53"/>
        <end position="74"/>
    </location>
</feature>
<evidence type="ECO:0000313" key="13">
    <source>
        <dbReference type="EMBL" id="TCC65847.1"/>
    </source>
</evidence>
<feature type="transmembrane region" description="Helical" evidence="10">
    <location>
        <begin position="123"/>
        <end position="142"/>
    </location>
</feature>
<dbReference type="OrthoDB" id="9776369at2"/>
<evidence type="ECO:0000256" key="2">
    <source>
        <dbReference type="ARBA" id="ARBA00005417"/>
    </source>
</evidence>
<evidence type="ECO:0000256" key="3">
    <source>
        <dbReference type="ARBA" id="ARBA00022448"/>
    </source>
</evidence>
<comment type="similarity">
    <text evidence="2">Belongs to the ABC transporter superfamily.</text>
</comment>
<feature type="transmembrane region" description="Helical" evidence="10">
    <location>
        <begin position="375"/>
        <end position="394"/>
    </location>
</feature>
<dbReference type="InterPro" id="IPR020846">
    <property type="entry name" value="MFS_dom"/>
</dbReference>
<evidence type="ECO:0000256" key="5">
    <source>
        <dbReference type="ARBA" id="ARBA00022741"/>
    </source>
</evidence>
<dbReference type="GO" id="GO:0015658">
    <property type="term" value="F:branched-chain amino acid transmembrane transporter activity"/>
    <property type="evidence" value="ECO:0007669"/>
    <property type="project" value="TreeGrafter"/>
</dbReference>
<feature type="domain" description="Major facilitator superfamily (MFS) profile" evidence="11">
    <location>
        <begin position="57"/>
        <end position="464"/>
    </location>
</feature>